<comment type="caution">
    <text evidence="2">The sequence shown here is derived from an EMBL/GenBank/DDBJ whole genome shotgun (WGS) entry which is preliminary data.</text>
</comment>
<proteinExistence type="predicted"/>
<evidence type="ECO:0000313" key="3">
    <source>
        <dbReference type="Proteomes" id="UP001177140"/>
    </source>
</evidence>
<evidence type="ECO:0000256" key="1">
    <source>
        <dbReference type="SAM" id="MobiDB-lite"/>
    </source>
</evidence>
<dbReference type="InterPro" id="IPR049152">
    <property type="entry name" value="EFR3-like_ARM"/>
</dbReference>
<feature type="compositionally biased region" description="Polar residues" evidence="1">
    <location>
        <begin position="245"/>
        <end position="254"/>
    </location>
</feature>
<sequence>MGFISRKVLPVCGKMCICCPALRSRSRQPVKRYKKLLTEIFPKSLDGPPNDRKIVKLCEYAAKNPFRIPKIVKYLEQRIYKELRNEHIKVINVIMEAYNKLLCICKGQMVYFAGSILNVVSELLDNTNVRILGCHTLTTFIRNQADNTYSHNIESFVHKICTFAREAGEEHEKICLRASSLQCLSAMVGYMAQFSHVFANFDEIVHVTLDNYKADRNVEDDDGRGESNHNWVDEVVRCEGRAGTGVSTSVSPSHMITRPRPEKKDSSLLTREETETPAVWTQICIQKMVELAKESTTMRRVLEPMFIYFDTRKHWEPQNGMAVAVLSDMAYFVENSGNEQLILAAIIRHLDHKNVACDPQTKSNMIQIASALAQQLRARAIVPDIGIVSDMCRHLKKSLQASVDFVGKQKPNASTSLQNAIEDCLLVIARG</sequence>
<protein>
    <submittedName>
        <fullName evidence="2">Uncharacterized protein</fullName>
    </submittedName>
</protein>
<feature type="compositionally biased region" description="Basic and acidic residues" evidence="1">
    <location>
        <begin position="259"/>
        <end position="273"/>
    </location>
</feature>
<keyword evidence="3" id="KW-1185">Reference proteome</keyword>
<dbReference type="InterPro" id="IPR055296">
    <property type="entry name" value="SRL2-like"/>
</dbReference>
<dbReference type="Proteomes" id="UP001177140">
    <property type="component" value="Unassembled WGS sequence"/>
</dbReference>
<dbReference type="InterPro" id="IPR016024">
    <property type="entry name" value="ARM-type_fold"/>
</dbReference>
<organism evidence="2 3">
    <name type="scientific">Papaver nudicaule</name>
    <name type="common">Iceland poppy</name>
    <dbReference type="NCBI Taxonomy" id="74823"/>
    <lineage>
        <taxon>Eukaryota</taxon>
        <taxon>Viridiplantae</taxon>
        <taxon>Streptophyta</taxon>
        <taxon>Embryophyta</taxon>
        <taxon>Tracheophyta</taxon>
        <taxon>Spermatophyta</taxon>
        <taxon>Magnoliopsida</taxon>
        <taxon>Ranunculales</taxon>
        <taxon>Papaveraceae</taxon>
        <taxon>Papaveroideae</taxon>
        <taxon>Papaver</taxon>
    </lineage>
</organism>
<feature type="region of interest" description="Disordered" evidence="1">
    <location>
        <begin position="243"/>
        <end position="273"/>
    </location>
</feature>
<dbReference type="PANTHER" id="PTHR46087:SF11">
    <property type="entry name" value="PROTEIN SEMI-ROLLED LEAF 2"/>
    <property type="match status" value="1"/>
</dbReference>
<accession>A0AA42B241</accession>
<dbReference type="AlphaFoldDB" id="A0AA42B241"/>
<name>A0AA42B241_PAPNU</name>
<reference evidence="2" key="1">
    <citation type="submission" date="2022-03" db="EMBL/GenBank/DDBJ databases">
        <title>A functionally conserved STORR gene fusion in Papaver species that diverged 16.8 million years ago.</title>
        <authorList>
            <person name="Catania T."/>
        </authorList>
    </citation>
    <scope>NUCLEOTIDE SEQUENCE</scope>
    <source>
        <strain evidence="2">S-191538</strain>
    </source>
</reference>
<dbReference type="Pfam" id="PF21052">
    <property type="entry name" value="EFR3_ARM"/>
    <property type="match status" value="1"/>
</dbReference>
<feature type="non-terminal residue" evidence="2">
    <location>
        <position position="1"/>
    </location>
</feature>
<evidence type="ECO:0000313" key="2">
    <source>
        <dbReference type="EMBL" id="MCL7048615.1"/>
    </source>
</evidence>
<gene>
    <name evidence="2" type="ORF">MKW94_027401</name>
</gene>
<dbReference type="SUPFAM" id="SSF48371">
    <property type="entry name" value="ARM repeat"/>
    <property type="match status" value="1"/>
</dbReference>
<dbReference type="EMBL" id="JAJJMA010306520">
    <property type="protein sequence ID" value="MCL7048615.1"/>
    <property type="molecule type" value="Genomic_DNA"/>
</dbReference>
<dbReference type="PANTHER" id="PTHR46087">
    <property type="entry name" value="PUTATIVE, EXPRESSED-RELATED"/>
    <property type="match status" value="1"/>
</dbReference>